<dbReference type="AlphaFoldDB" id="A0A5J5F3R9"/>
<dbReference type="Gene3D" id="3.30.530.20">
    <property type="match status" value="1"/>
</dbReference>
<dbReference type="Gene3D" id="3.15.10.20">
    <property type="entry name" value="Activator of Hsp90 ATPase Aha1, N-terminal domain"/>
    <property type="match status" value="1"/>
</dbReference>
<evidence type="ECO:0000259" key="4">
    <source>
        <dbReference type="Pfam" id="PF09229"/>
    </source>
</evidence>
<dbReference type="InterPro" id="IPR023393">
    <property type="entry name" value="START-like_dom_sf"/>
</dbReference>
<evidence type="ECO:0000256" key="1">
    <source>
        <dbReference type="ARBA" id="ARBA00006817"/>
    </source>
</evidence>
<gene>
    <name evidence="5" type="ORF">FN846DRAFT_937147</name>
</gene>
<dbReference type="Pfam" id="PF09229">
    <property type="entry name" value="Aha1_N"/>
    <property type="match status" value="1"/>
</dbReference>
<feature type="domain" description="Activator of Hsp90 ATPase AHSA1-like N-terminal" evidence="4">
    <location>
        <begin position="17"/>
        <end position="59"/>
    </location>
</feature>
<dbReference type="FunCoup" id="A0A5J5F3R9">
    <property type="interactions" value="1377"/>
</dbReference>
<reference evidence="5 6" key="1">
    <citation type="submission" date="2019-09" db="EMBL/GenBank/DDBJ databases">
        <title>Draft genome of the ectomycorrhizal ascomycete Sphaerosporella brunnea.</title>
        <authorList>
            <consortium name="DOE Joint Genome Institute"/>
            <person name="Benucci G.M."/>
            <person name="Marozzi G."/>
            <person name="Antonielli L."/>
            <person name="Sanchez S."/>
            <person name="Marco P."/>
            <person name="Wang X."/>
            <person name="Falini L.B."/>
            <person name="Barry K."/>
            <person name="Haridas S."/>
            <person name="Lipzen A."/>
            <person name="Labutti K."/>
            <person name="Grigoriev I.V."/>
            <person name="Murat C."/>
            <person name="Martin F."/>
            <person name="Albertini E."/>
            <person name="Donnini D."/>
            <person name="Bonito G."/>
        </authorList>
    </citation>
    <scope>NUCLEOTIDE SEQUENCE [LARGE SCALE GENOMIC DNA]</scope>
    <source>
        <strain evidence="5 6">Sb_GMNB300</strain>
    </source>
</reference>
<evidence type="ECO:0000313" key="6">
    <source>
        <dbReference type="Proteomes" id="UP000326924"/>
    </source>
</evidence>
<sequence length="237" mass="26191">MYPSSLLLHAGHSLQEQFEITNYSDTKDKQSIRDLVRNKIVPQLRKAFAKLSGDLIEHHGKDIQHVPSNDPAKKAPSPAVGSSAAAASPKPVKAAEPVKARVVNTVTLNETYEFNTSADQLYQCFVDPQRVAAFTRGAPSVFEPKEGGKFVLFGGNVEGSFKALEPNKKIVQEWRLKGWPEGHSSTLELVFDQGTDTTNLRVKWTGVPVGQEEVSKRNFEDYYVRSIKTTFGFGAVL</sequence>
<dbReference type="Pfam" id="PF08327">
    <property type="entry name" value="AHSA1"/>
    <property type="match status" value="1"/>
</dbReference>
<dbReference type="GO" id="GO:0051087">
    <property type="term" value="F:protein-folding chaperone binding"/>
    <property type="evidence" value="ECO:0007669"/>
    <property type="project" value="InterPro"/>
</dbReference>
<comment type="caution">
    <text evidence="5">The sequence shown here is derived from an EMBL/GenBank/DDBJ whole genome shotgun (WGS) entry which is preliminary data.</text>
</comment>
<evidence type="ECO:0000313" key="5">
    <source>
        <dbReference type="EMBL" id="KAA8911048.1"/>
    </source>
</evidence>
<name>A0A5J5F3R9_9PEZI</name>
<dbReference type="OrthoDB" id="567237at2759"/>
<dbReference type="InterPro" id="IPR015310">
    <property type="entry name" value="AHSA1-like_N"/>
</dbReference>
<feature type="domain" description="Activator of Hsp90 ATPase homologue 1/2-like C-terminal" evidence="3">
    <location>
        <begin position="115"/>
        <end position="231"/>
    </location>
</feature>
<evidence type="ECO:0000256" key="2">
    <source>
        <dbReference type="SAM" id="MobiDB-lite"/>
    </source>
</evidence>
<evidence type="ECO:0008006" key="7">
    <source>
        <dbReference type="Google" id="ProtNLM"/>
    </source>
</evidence>
<comment type="similarity">
    <text evidence="1">Belongs to the AHA1 family.</text>
</comment>
<dbReference type="GO" id="GO:0001671">
    <property type="term" value="F:ATPase activator activity"/>
    <property type="evidence" value="ECO:0007669"/>
    <property type="project" value="InterPro"/>
</dbReference>
<proteinExistence type="inferred from homology"/>
<dbReference type="Proteomes" id="UP000326924">
    <property type="component" value="Unassembled WGS sequence"/>
</dbReference>
<feature type="compositionally biased region" description="Low complexity" evidence="2">
    <location>
        <begin position="74"/>
        <end position="94"/>
    </location>
</feature>
<accession>A0A5J5F3R9</accession>
<dbReference type="SUPFAM" id="SSF55961">
    <property type="entry name" value="Bet v1-like"/>
    <property type="match status" value="1"/>
</dbReference>
<dbReference type="InterPro" id="IPR036338">
    <property type="entry name" value="Aha1"/>
</dbReference>
<dbReference type="InParanoid" id="A0A5J5F3R9"/>
<protein>
    <recommendedName>
        <fullName evidence="7">Activator of Hsp90 ATPase</fullName>
    </recommendedName>
</protein>
<dbReference type="EMBL" id="VXIS01000040">
    <property type="protein sequence ID" value="KAA8911048.1"/>
    <property type="molecule type" value="Genomic_DNA"/>
</dbReference>
<dbReference type="InterPro" id="IPR013538">
    <property type="entry name" value="ASHA1/2-like_C"/>
</dbReference>
<evidence type="ECO:0000259" key="3">
    <source>
        <dbReference type="Pfam" id="PF08327"/>
    </source>
</evidence>
<organism evidence="5 6">
    <name type="scientific">Sphaerosporella brunnea</name>
    <dbReference type="NCBI Taxonomy" id="1250544"/>
    <lineage>
        <taxon>Eukaryota</taxon>
        <taxon>Fungi</taxon>
        <taxon>Dikarya</taxon>
        <taxon>Ascomycota</taxon>
        <taxon>Pezizomycotina</taxon>
        <taxon>Pezizomycetes</taxon>
        <taxon>Pezizales</taxon>
        <taxon>Pyronemataceae</taxon>
        <taxon>Sphaerosporella</taxon>
    </lineage>
</organism>
<keyword evidence="6" id="KW-1185">Reference proteome</keyword>
<dbReference type="SUPFAM" id="SSF103111">
    <property type="entry name" value="Activator of Hsp90 ATPase, Aha1"/>
    <property type="match status" value="1"/>
</dbReference>
<feature type="region of interest" description="Disordered" evidence="2">
    <location>
        <begin position="61"/>
        <end position="94"/>
    </location>
</feature>
<dbReference type="CDD" id="cd08892">
    <property type="entry name" value="SRPBCC_Aha1"/>
    <property type="match status" value="1"/>
</dbReference>